<dbReference type="EMBL" id="JAIWYP010000001">
    <property type="protein sequence ID" value="KAH3881136.1"/>
    <property type="molecule type" value="Genomic_DNA"/>
</dbReference>
<evidence type="ECO:0000313" key="2">
    <source>
        <dbReference type="Proteomes" id="UP000828390"/>
    </source>
</evidence>
<protein>
    <submittedName>
        <fullName evidence="1">Uncharacterized protein</fullName>
    </submittedName>
</protein>
<proteinExistence type="predicted"/>
<reference evidence="1" key="1">
    <citation type="journal article" date="2019" name="bioRxiv">
        <title>The Genome of the Zebra Mussel, Dreissena polymorpha: A Resource for Invasive Species Research.</title>
        <authorList>
            <person name="McCartney M.A."/>
            <person name="Auch B."/>
            <person name="Kono T."/>
            <person name="Mallez S."/>
            <person name="Zhang Y."/>
            <person name="Obille A."/>
            <person name="Becker A."/>
            <person name="Abrahante J.E."/>
            <person name="Garbe J."/>
            <person name="Badalamenti J.P."/>
            <person name="Herman A."/>
            <person name="Mangelson H."/>
            <person name="Liachko I."/>
            <person name="Sullivan S."/>
            <person name="Sone E.D."/>
            <person name="Koren S."/>
            <person name="Silverstein K.A.T."/>
            <person name="Beckman K.B."/>
            <person name="Gohl D.M."/>
        </authorList>
    </citation>
    <scope>NUCLEOTIDE SEQUENCE</scope>
    <source>
        <strain evidence="1">Duluth1</strain>
        <tissue evidence="1">Whole animal</tissue>
    </source>
</reference>
<organism evidence="1 2">
    <name type="scientific">Dreissena polymorpha</name>
    <name type="common">Zebra mussel</name>
    <name type="synonym">Mytilus polymorpha</name>
    <dbReference type="NCBI Taxonomy" id="45954"/>
    <lineage>
        <taxon>Eukaryota</taxon>
        <taxon>Metazoa</taxon>
        <taxon>Spiralia</taxon>
        <taxon>Lophotrochozoa</taxon>
        <taxon>Mollusca</taxon>
        <taxon>Bivalvia</taxon>
        <taxon>Autobranchia</taxon>
        <taxon>Heteroconchia</taxon>
        <taxon>Euheterodonta</taxon>
        <taxon>Imparidentia</taxon>
        <taxon>Neoheterodontei</taxon>
        <taxon>Myida</taxon>
        <taxon>Dreissenoidea</taxon>
        <taxon>Dreissenidae</taxon>
        <taxon>Dreissena</taxon>
    </lineage>
</organism>
<keyword evidence="2" id="KW-1185">Reference proteome</keyword>
<dbReference type="AlphaFoldDB" id="A0A9D4MRG0"/>
<reference evidence="1" key="2">
    <citation type="submission" date="2020-11" db="EMBL/GenBank/DDBJ databases">
        <authorList>
            <person name="McCartney M.A."/>
            <person name="Auch B."/>
            <person name="Kono T."/>
            <person name="Mallez S."/>
            <person name="Becker A."/>
            <person name="Gohl D.M."/>
            <person name="Silverstein K.A.T."/>
            <person name="Koren S."/>
            <person name="Bechman K.B."/>
            <person name="Herman A."/>
            <person name="Abrahante J.E."/>
            <person name="Garbe J."/>
        </authorList>
    </citation>
    <scope>NUCLEOTIDE SEQUENCE</scope>
    <source>
        <strain evidence="1">Duluth1</strain>
        <tissue evidence="1">Whole animal</tissue>
    </source>
</reference>
<evidence type="ECO:0000313" key="1">
    <source>
        <dbReference type="EMBL" id="KAH3881136.1"/>
    </source>
</evidence>
<dbReference type="Proteomes" id="UP000828390">
    <property type="component" value="Unassembled WGS sequence"/>
</dbReference>
<accession>A0A9D4MRG0</accession>
<comment type="caution">
    <text evidence="1">The sequence shown here is derived from an EMBL/GenBank/DDBJ whole genome shotgun (WGS) entry which is preliminary data.</text>
</comment>
<sequence length="101" mass="11776">MFLEPFSNLAKLSTRELTRFYYSQIKKNAQVPRGHISSENNILTKFHKDCTINVTSRVLTRKNTLHQDIIETNVLNKFHEDLTINVASRVFTRQMLTAHNS</sequence>
<name>A0A9D4MRG0_DREPO</name>
<gene>
    <name evidence="1" type="ORF">DPMN_005059</name>
</gene>